<keyword evidence="1" id="KW-0732">Signal</keyword>
<organism evidence="2">
    <name type="scientific">Escherichia coli</name>
    <dbReference type="NCBI Taxonomy" id="562"/>
    <lineage>
        <taxon>Bacteria</taxon>
        <taxon>Pseudomonadati</taxon>
        <taxon>Pseudomonadota</taxon>
        <taxon>Gammaproteobacteria</taxon>
        <taxon>Enterobacterales</taxon>
        <taxon>Enterobacteriaceae</taxon>
        <taxon>Escherichia</taxon>
    </lineage>
</organism>
<sequence>MKYIKLLPTVFFIFLFSYHAKAANYCSLLWANNSLPRASLNASLDGDYIGIFPMSLQAGGVSSVIKGYQENMNSFVTLDGISRYWIQYPEEWQTSSQGLRYRIRSDLDAAGVQSPGVKTVVTPTNTYKWENTYGCRSVGETYDFGSATISGIKVEIDRSNAWPGVYYLNLPIKVAYEENKGNYSGQNGNGWQEYANAIKSFSPVNSDNVSITINSKCDIGEKVLNVNMGDSITPDMAKNGVEKKFNVSLSCNSLAKVSLSLKGTDIIDGINNKTRCGSGSCTLNFDNGGYSKVIDVNKGLYTVPITILFQDRNAVSGNFNGSAILSISIL</sequence>
<evidence type="ECO:0000313" key="3">
    <source>
        <dbReference type="EMBL" id="ACL37505.1"/>
    </source>
</evidence>
<proteinExistence type="predicted"/>
<dbReference type="GO" id="GO:0009289">
    <property type="term" value="C:pilus"/>
    <property type="evidence" value="ECO:0007669"/>
    <property type="project" value="InterPro"/>
</dbReference>
<feature type="chain" id="PRO_5009331030" evidence="1">
    <location>
        <begin position="23"/>
        <end position="330"/>
    </location>
</feature>
<accession>B8RHG4</accession>
<geneLocation type="plasmid" evidence="2">
    <name>pO165</name>
</geneLocation>
<dbReference type="Gene3D" id="2.60.40.1090">
    <property type="entry name" value="Fimbrial-type adhesion domain"/>
    <property type="match status" value="1"/>
</dbReference>
<dbReference type="EMBL" id="EU980314">
    <property type="protein sequence ID" value="ACL37495.1"/>
    <property type="molecule type" value="Genomic_DNA"/>
</dbReference>
<protein>
    <submittedName>
        <fullName evidence="2">Fimbrial protein</fullName>
    </submittedName>
</protein>
<name>B8RHG4_ECOLX</name>
<dbReference type="GO" id="GO:0007155">
    <property type="term" value="P:cell adhesion"/>
    <property type="evidence" value="ECO:0007669"/>
    <property type="project" value="InterPro"/>
</dbReference>
<dbReference type="InterPro" id="IPR036937">
    <property type="entry name" value="Adhesion_dom_fimbrial_sf"/>
</dbReference>
<dbReference type="EMBL" id="EU980315">
    <property type="protein sequence ID" value="ACL37505.1"/>
    <property type="molecule type" value="Genomic_DNA"/>
</dbReference>
<keyword evidence="2" id="KW-0614">Plasmid</keyword>
<dbReference type="RefSeq" id="WP_032207124.1">
    <property type="nucleotide sequence ID" value="NZ_BFZX01000162.1"/>
</dbReference>
<feature type="signal peptide" evidence="1">
    <location>
        <begin position="1"/>
        <end position="22"/>
    </location>
</feature>
<evidence type="ECO:0000313" key="2">
    <source>
        <dbReference type="EMBL" id="ACL37495.1"/>
    </source>
</evidence>
<reference evidence="2" key="1">
    <citation type="journal article" date="2009" name="Appl. Environ. Microbiol.">
        <title>Detection and characterization of the fimbrial sfp cluster in enterohemorrhagic Escherichia coli O165:H25/NM isolates from humans and cattle.</title>
        <authorList>
            <person name="Bielaszewska M."/>
            <person name="Prager R."/>
            <person name="Vandivinit L."/>
            <person name="Muesken A."/>
            <person name="Mellmann A."/>
            <person name="Holt N.J."/>
            <person name="Tarr P.I."/>
            <person name="Karch H."/>
            <person name="Zhang W."/>
        </authorList>
    </citation>
    <scope>NUCLEOTIDE SEQUENCE</scope>
    <source>
        <strain evidence="3">04-07734</strain>
        <strain evidence="2">820/08</strain>
        <plasmid evidence="2">pO165</plasmid>
    </source>
</reference>
<evidence type="ECO:0000256" key="1">
    <source>
        <dbReference type="SAM" id="SignalP"/>
    </source>
</evidence>
<gene>
    <name evidence="2" type="primary">sfpG</name>
</gene>
<dbReference type="PATRIC" id="fig|562.7998.peg.4886"/>
<dbReference type="AlphaFoldDB" id="B8RHG4"/>